<gene>
    <name evidence="2" type="ORF">PV07_08006</name>
</gene>
<dbReference type="VEuPathDB" id="FungiDB:PV07_08006"/>
<evidence type="ECO:0000313" key="2">
    <source>
        <dbReference type="EMBL" id="KIW28333.1"/>
    </source>
</evidence>
<dbReference type="EMBL" id="KN847043">
    <property type="protein sequence ID" value="KIW28333.1"/>
    <property type="molecule type" value="Genomic_DNA"/>
</dbReference>
<feature type="region of interest" description="Disordered" evidence="1">
    <location>
        <begin position="410"/>
        <end position="434"/>
    </location>
</feature>
<organism evidence="2 3">
    <name type="scientific">Cladophialophora immunda</name>
    <dbReference type="NCBI Taxonomy" id="569365"/>
    <lineage>
        <taxon>Eukaryota</taxon>
        <taxon>Fungi</taxon>
        <taxon>Dikarya</taxon>
        <taxon>Ascomycota</taxon>
        <taxon>Pezizomycotina</taxon>
        <taxon>Eurotiomycetes</taxon>
        <taxon>Chaetothyriomycetidae</taxon>
        <taxon>Chaetothyriales</taxon>
        <taxon>Herpotrichiellaceae</taxon>
        <taxon>Cladophialophora</taxon>
    </lineage>
</organism>
<dbReference type="RefSeq" id="XP_016248549.1">
    <property type="nucleotide sequence ID" value="XM_016395130.1"/>
</dbReference>
<sequence length="434" mass="49381">MDTRCADSEIQLDVDLMVLEYTLFQAIEAQLSVLSRGGFQDERAGPEPRRVLAIFESFLEVFKHNHPSYEQSPEFNFRLEILRVLILLLCHYSPVISTDRLTEDVSAALDSRAMSDLMARRRWLARRERDPRRGGEGFTVVEQADQGPAWDLEQQIYSAWHSRSSHHASRAPQHTRGPLLFSLLPRFMAISACFVDFTNQGPSDIWMDVACEFMLQAGLESLRLRGQNGTVECLPKLEDRFAWGYNFNLDESLNGDAPHTPPTPHHNDETAEMVNNLFRLRQDEDIGLEHPDWTQLRIDTLHEFSVAADASAQSQSRRLEHLADKYPRADFQQRLAGLVQDMWNLSCRAEVLGKPVLVEIEEGHVKSLGLEGADFDQFAARVGLTEGFDEIEDCILEKAARGPAIGREQSLKGTYEYQRERERRRQEGGIANGA</sequence>
<evidence type="ECO:0000256" key="1">
    <source>
        <dbReference type="SAM" id="MobiDB-lite"/>
    </source>
</evidence>
<accession>A0A0D2CBA4</accession>
<dbReference type="HOGENOM" id="CLU_618245_0_0_1"/>
<dbReference type="Proteomes" id="UP000054466">
    <property type="component" value="Unassembled WGS sequence"/>
</dbReference>
<reference evidence="2 3" key="1">
    <citation type="submission" date="2015-01" db="EMBL/GenBank/DDBJ databases">
        <title>The Genome Sequence of Cladophialophora immunda CBS83496.</title>
        <authorList>
            <consortium name="The Broad Institute Genomics Platform"/>
            <person name="Cuomo C."/>
            <person name="de Hoog S."/>
            <person name="Gorbushina A."/>
            <person name="Stielow B."/>
            <person name="Teixiera M."/>
            <person name="Abouelleil A."/>
            <person name="Chapman S.B."/>
            <person name="Priest M."/>
            <person name="Young S.K."/>
            <person name="Wortman J."/>
            <person name="Nusbaum C."/>
            <person name="Birren B."/>
        </authorList>
    </citation>
    <scope>NUCLEOTIDE SEQUENCE [LARGE SCALE GENOMIC DNA]</scope>
    <source>
        <strain evidence="2 3">CBS 83496</strain>
    </source>
</reference>
<dbReference type="GeneID" id="27347200"/>
<name>A0A0D2CBA4_9EURO</name>
<proteinExistence type="predicted"/>
<dbReference type="AlphaFoldDB" id="A0A0D2CBA4"/>
<keyword evidence="3" id="KW-1185">Reference proteome</keyword>
<feature type="compositionally biased region" description="Basic and acidic residues" evidence="1">
    <location>
        <begin position="417"/>
        <end position="427"/>
    </location>
</feature>
<protein>
    <submittedName>
        <fullName evidence="2">Uncharacterized protein</fullName>
    </submittedName>
</protein>
<dbReference type="OrthoDB" id="4149149at2759"/>
<evidence type="ECO:0000313" key="3">
    <source>
        <dbReference type="Proteomes" id="UP000054466"/>
    </source>
</evidence>